<feature type="binding site" evidence="12">
    <location>
        <position position="239"/>
    </location>
    <ligand>
        <name>Zn(2+)</name>
        <dbReference type="ChEBI" id="CHEBI:29105"/>
    </ligand>
</feature>
<dbReference type="InterPro" id="IPR011334">
    <property type="entry name" value="UDP-acyl_GlcNac_deAcase_C"/>
</dbReference>
<evidence type="ECO:0000256" key="10">
    <source>
        <dbReference type="ARBA" id="ARBA00023098"/>
    </source>
</evidence>
<dbReference type="InterPro" id="IPR004463">
    <property type="entry name" value="UDP-acyl_GlcNac_deAcase"/>
</dbReference>
<keyword evidence="5 12" id="KW-0444">Lipid biosynthesis</keyword>
<evidence type="ECO:0000256" key="2">
    <source>
        <dbReference type="ARBA" id="ARBA00002923"/>
    </source>
</evidence>
<dbReference type="NCBIfam" id="TIGR00325">
    <property type="entry name" value="lpxC"/>
    <property type="match status" value="1"/>
</dbReference>
<dbReference type="PANTHER" id="PTHR33694">
    <property type="entry name" value="UDP-3-O-ACYL-N-ACETYLGLUCOSAMINE DEACETYLASE 1, MITOCHONDRIAL-RELATED"/>
    <property type="match status" value="1"/>
</dbReference>
<dbReference type="EC" id="3.5.1.108" evidence="4 12"/>
<feature type="binding site" evidence="12">
    <location>
        <position position="79"/>
    </location>
    <ligand>
        <name>Zn(2+)</name>
        <dbReference type="ChEBI" id="CHEBI:29105"/>
    </ligand>
</feature>
<evidence type="ECO:0000256" key="3">
    <source>
        <dbReference type="ARBA" id="ARBA00005002"/>
    </source>
</evidence>
<keyword evidence="6 12" id="KW-0441">Lipid A biosynthesis</keyword>
<dbReference type="Pfam" id="PF03331">
    <property type="entry name" value="LpxC"/>
    <property type="match status" value="1"/>
</dbReference>
<comment type="similarity">
    <text evidence="12">Belongs to the LpxC family.</text>
</comment>
<evidence type="ECO:0000256" key="1">
    <source>
        <dbReference type="ARBA" id="ARBA00001947"/>
    </source>
</evidence>
<evidence type="ECO:0000256" key="5">
    <source>
        <dbReference type="ARBA" id="ARBA00022516"/>
    </source>
</evidence>
<proteinExistence type="inferred from homology"/>
<keyword evidence="8 12" id="KW-0378">Hydrolase</keyword>
<evidence type="ECO:0000256" key="8">
    <source>
        <dbReference type="ARBA" id="ARBA00022801"/>
    </source>
</evidence>
<evidence type="ECO:0000256" key="11">
    <source>
        <dbReference type="ARBA" id="ARBA00024535"/>
    </source>
</evidence>
<reference evidence="13 14" key="1">
    <citation type="submission" date="2017-10" db="EMBL/GenBank/DDBJ databases">
        <authorList>
            <person name="Jakob F."/>
        </authorList>
    </citation>
    <scope>NUCLEOTIDE SEQUENCE [LARGE SCALE GENOMIC DNA]</scope>
    <source>
        <strain evidence="13 14">TMW 2.1889</strain>
    </source>
</reference>
<dbReference type="EMBL" id="PDLY01000002">
    <property type="protein sequence ID" value="MBA5727255.1"/>
    <property type="molecule type" value="Genomic_DNA"/>
</dbReference>
<feature type="active site" description="Proton donor" evidence="12">
    <location>
        <position position="266"/>
    </location>
</feature>
<keyword evidence="7 12" id="KW-0479">Metal-binding</keyword>
<feature type="binding site" evidence="12">
    <location>
        <position position="243"/>
    </location>
    <ligand>
        <name>Zn(2+)</name>
        <dbReference type="ChEBI" id="CHEBI:29105"/>
    </ligand>
</feature>
<comment type="function">
    <text evidence="2 12">Catalyzes the hydrolysis of UDP-3-O-myristoyl-N-acetylglucosamine to form UDP-3-O-myristoylglucosamine and acetate, the committed step in lipid A biosynthesis.</text>
</comment>
<comment type="caution">
    <text evidence="13">The sequence shown here is derived from an EMBL/GenBank/DDBJ whole genome shotgun (WGS) entry which is preliminary data.</text>
</comment>
<evidence type="ECO:0000256" key="6">
    <source>
        <dbReference type="ARBA" id="ARBA00022556"/>
    </source>
</evidence>
<name>A0ABR5ZSJ3_9PROT</name>
<comment type="cofactor">
    <cofactor evidence="1 12">
        <name>Zn(2+)</name>
        <dbReference type="ChEBI" id="CHEBI:29105"/>
    </cofactor>
</comment>
<protein>
    <recommendedName>
        <fullName evidence="4 12">UDP-3-O-acyl-N-acetylglucosamine deacetylase</fullName>
        <shortName evidence="12">UDP-3-O-acyl-GlcNAc deacetylase</shortName>
        <ecNumber evidence="4 12">3.5.1.108</ecNumber>
    </recommendedName>
    <alternativeName>
        <fullName evidence="12">UDP-3-O-[R-3-hydroxymyristoyl]-N-acetylglucosamine deacetylase</fullName>
    </alternativeName>
</protein>
<dbReference type="Gene3D" id="3.30.230.20">
    <property type="entry name" value="lpxc deacetylase, domain 1"/>
    <property type="match status" value="1"/>
</dbReference>
<dbReference type="InterPro" id="IPR020568">
    <property type="entry name" value="Ribosomal_Su5_D2-typ_SF"/>
</dbReference>
<keyword evidence="10 12" id="KW-0443">Lipid metabolism</keyword>
<comment type="catalytic activity">
    <reaction evidence="11 12">
        <text>a UDP-3-O-[(3R)-3-hydroxyacyl]-N-acetyl-alpha-D-glucosamine + H2O = a UDP-3-O-[(3R)-3-hydroxyacyl]-alpha-D-glucosamine + acetate</text>
        <dbReference type="Rhea" id="RHEA:67816"/>
        <dbReference type="ChEBI" id="CHEBI:15377"/>
        <dbReference type="ChEBI" id="CHEBI:30089"/>
        <dbReference type="ChEBI" id="CHEBI:137740"/>
        <dbReference type="ChEBI" id="CHEBI:173225"/>
        <dbReference type="EC" id="3.5.1.108"/>
    </reaction>
</comment>
<sequence>MQTTLRHPVHCHGIGLHGGRPATLHLLPAAADTGLRLQRLDRPETPSFRLLPDCIISSPLATVASSPLTPDLTVATIEHLMATLHACEIDNLLIQIDGPELPILDGCAETFMALLDEAGHENLGVPRRSVEILRPVHVTGRDGAKASLLPGTAGTLELSLSIDFPAPAIGRQTCTLDLSRDSFRSELADCRTFVNHRDVAALQAQGLALGGSLDNALVIQHDRVLNPGGLRHENECARHKMLDTVGDLYCAGFRLSGRFEGHRTGHALNNRLLRTLFSSPENWRFSDGSPSVLPSPA</sequence>
<evidence type="ECO:0000256" key="4">
    <source>
        <dbReference type="ARBA" id="ARBA00012745"/>
    </source>
</evidence>
<dbReference type="SUPFAM" id="SSF54211">
    <property type="entry name" value="Ribosomal protein S5 domain 2-like"/>
    <property type="match status" value="2"/>
</dbReference>
<dbReference type="RefSeq" id="WP_182040845.1">
    <property type="nucleotide sequence ID" value="NZ_PDLY01000002.1"/>
</dbReference>
<dbReference type="PANTHER" id="PTHR33694:SF1">
    <property type="entry name" value="UDP-3-O-ACYL-N-ACETYLGLUCOSAMINE DEACETYLASE 1, MITOCHONDRIAL-RELATED"/>
    <property type="match status" value="1"/>
</dbReference>
<accession>A0ABR5ZSJ3</accession>
<evidence type="ECO:0000256" key="7">
    <source>
        <dbReference type="ARBA" id="ARBA00022723"/>
    </source>
</evidence>
<gene>
    <name evidence="12 13" type="primary">lpxC</name>
    <name evidence="13" type="ORF">CPA56_04535</name>
</gene>
<dbReference type="HAMAP" id="MF_00388">
    <property type="entry name" value="LpxC"/>
    <property type="match status" value="1"/>
</dbReference>
<evidence type="ECO:0000313" key="13">
    <source>
        <dbReference type="EMBL" id="MBA5727255.1"/>
    </source>
</evidence>
<keyword evidence="14" id="KW-1185">Reference proteome</keyword>
<comment type="pathway">
    <text evidence="3 12">Glycolipid biosynthesis; lipid IV(A) biosynthesis; lipid IV(A) from (3R)-3-hydroxytetradecanoyl-[acyl-carrier-protein] and UDP-N-acetyl-alpha-D-glucosamine: step 2/6.</text>
</comment>
<evidence type="ECO:0000256" key="9">
    <source>
        <dbReference type="ARBA" id="ARBA00022833"/>
    </source>
</evidence>
<evidence type="ECO:0000256" key="12">
    <source>
        <dbReference type="HAMAP-Rule" id="MF_00388"/>
    </source>
</evidence>
<dbReference type="Gene3D" id="3.30.1700.10">
    <property type="entry name" value="lpxc deacetylase, domain 2"/>
    <property type="match status" value="1"/>
</dbReference>
<dbReference type="Proteomes" id="UP000765338">
    <property type="component" value="Unassembled WGS sequence"/>
</dbReference>
<dbReference type="InterPro" id="IPR015870">
    <property type="entry name" value="UDP-acyl_N-AcGlcN_deAcase_N"/>
</dbReference>
<keyword evidence="9 12" id="KW-0862">Zinc</keyword>
<evidence type="ECO:0000313" key="14">
    <source>
        <dbReference type="Proteomes" id="UP000765338"/>
    </source>
</evidence>
<organism evidence="13 14">
    <name type="scientific">Bombella mellum</name>
    <dbReference type="NCBI Taxonomy" id="2039288"/>
    <lineage>
        <taxon>Bacteria</taxon>
        <taxon>Pseudomonadati</taxon>
        <taxon>Pseudomonadota</taxon>
        <taxon>Alphaproteobacteria</taxon>
        <taxon>Acetobacterales</taxon>
        <taxon>Acetobacteraceae</taxon>
        <taxon>Bombella</taxon>
    </lineage>
</organism>